<evidence type="ECO:0000313" key="2">
    <source>
        <dbReference type="EMBL" id="QJW95308.1"/>
    </source>
</evidence>
<gene>
    <name evidence="2" type="ORF">FTUN_2855</name>
</gene>
<keyword evidence="1" id="KW-0812">Transmembrane</keyword>
<proteinExistence type="predicted"/>
<feature type="transmembrane region" description="Helical" evidence="1">
    <location>
        <begin position="361"/>
        <end position="392"/>
    </location>
</feature>
<organism evidence="2 3">
    <name type="scientific">Frigoriglobus tundricola</name>
    <dbReference type="NCBI Taxonomy" id="2774151"/>
    <lineage>
        <taxon>Bacteria</taxon>
        <taxon>Pseudomonadati</taxon>
        <taxon>Planctomycetota</taxon>
        <taxon>Planctomycetia</taxon>
        <taxon>Gemmatales</taxon>
        <taxon>Gemmataceae</taxon>
        <taxon>Frigoriglobus</taxon>
    </lineage>
</organism>
<feature type="transmembrane region" description="Helical" evidence="1">
    <location>
        <begin position="110"/>
        <end position="131"/>
    </location>
</feature>
<dbReference type="Proteomes" id="UP000503447">
    <property type="component" value="Chromosome"/>
</dbReference>
<accession>A0A6M5YN03</accession>
<feature type="transmembrane region" description="Helical" evidence="1">
    <location>
        <begin position="320"/>
        <end position="341"/>
    </location>
</feature>
<evidence type="ECO:0000256" key="1">
    <source>
        <dbReference type="SAM" id="Phobius"/>
    </source>
</evidence>
<sequence length="499" mass="54273">MVVGHRWLRDLVARFDPTIGAVALVPLVVVWVFLYRGTDCDLDIYYRYAQTGRAGSLERVYAAHDIEYPPLAVLLFLGTDAVARALPDCSPLGALSGKYQATDPSLNFRVAYRLEMALVAFAVLGGLLVLLRGWQVGDNRLDRCERVLTFILGLALLSRVAFDRLDLLLSALVLLALGVLTRSRRPAWSLLVLALAVVFKVVPIALAPIWVIGSVPLAVLANREAPGGWRRLLLSVTGRGLSLAGLVLLIFLPFYLLVGSRALVFFTYHKDRGIEIESTYAAVLGTLKHATGHELAVESGHGGCDLVSTLTPALTQMAPFVLGVLLLGAMGLFLTTLLRTVPAQPPAVGTPTQLAAAHHDLFTGFLIVFVLVFLLANKVFSPQFVLWLLPLVPLVPLARRPRRFFQAGFLGVCLVTHFIYPRYLEKSLYGQVPGSSVCGGPTLFGAFLLDTRTLLLLALLVGLTAQMVRRVRCVSGATRGAENRRVPVAWPSLSVRRSA</sequence>
<evidence type="ECO:0000313" key="3">
    <source>
        <dbReference type="Proteomes" id="UP000503447"/>
    </source>
</evidence>
<feature type="transmembrane region" description="Helical" evidence="1">
    <location>
        <begin position="443"/>
        <end position="463"/>
    </location>
</feature>
<dbReference type="RefSeq" id="WP_171471113.1">
    <property type="nucleotide sequence ID" value="NZ_CP053452.2"/>
</dbReference>
<protein>
    <recommendedName>
        <fullName evidence="4">DUF2029 domain-containing protein</fullName>
    </recommendedName>
</protein>
<dbReference type="KEGG" id="ftj:FTUN_2855"/>
<evidence type="ECO:0008006" key="4">
    <source>
        <dbReference type="Google" id="ProtNLM"/>
    </source>
</evidence>
<name>A0A6M5YN03_9BACT</name>
<dbReference type="EMBL" id="CP053452">
    <property type="protein sequence ID" value="QJW95308.1"/>
    <property type="molecule type" value="Genomic_DNA"/>
</dbReference>
<feature type="transmembrane region" description="Helical" evidence="1">
    <location>
        <begin position="167"/>
        <end position="183"/>
    </location>
</feature>
<feature type="transmembrane region" description="Helical" evidence="1">
    <location>
        <begin position="404"/>
        <end position="423"/>
    </location>
</feature>
<feature type="transmembrane region" description="Helical" evidence="1">
    <location>
        <begin position="12"/>
        <end position="34"/>
    </location>
</feature>
<feature type="transmembrane region" description="Helical" evidence="1">
    <location>
        <begin position="232"/>
        <end position="258"/>
    </location>
</feature>
<reference evidence="3" key="1">
    <citation type="submission" date="2020-05" db="EMBL/GenBank/DDBJ databases">
        <title>Frigoriglobus tundricola gen. nov., sp. nov., a psychrotolerant cellulolytic planctomycete of the family Gemmataceae with two divergent copies of 16S rRNA gene.</title>
        <authorList>
            <person name="Kulichevskaya I.S."/>
            <person name="Ivanova A.A."/>
            <person name="Naumoff D.G."/>
            <person name="Beletsky A.V."/>
            <person name="Rijpstra W.I.C."/>
            <person name="Sinninghe Damste J.S."/>
            <person name="Mardanov A.V."/>
            <person name="Ravin N.V."/>
            <person name="Dedysh S.N."/>
        </authorList>
    </citation>
    <scope>NUCLEOTIDE SEQUENCE [LARGE SCALE GENOMIC DNA]</scope>
    <source>
        <strain evidence="3">PL17</strain>
    </source>
</reference>
<keyword evidence="3" id="KW-1185">Reference proteome</keyword>
<keyword evidence="1" id="KW-0472">Membrane</keyword>
<keyword evidence="1" id="KW-1133">Transmembrane helix</keyword>
<dbReference type="AlphaFoldDB" id="A0A6M5YN03"/>
<feature type="transmembrane region" description="Helical" evidence="1">
    <location>
        <begin position="190"/>
        <end position="212"/>
    </location>
</feature>